<dbReference type="AlphaFoldDB" id="A0A167PD39"/>
<feature type="chain" id="PRO_5007891096" evidence="1">
    <location>
        <begin position="25"/>
        <end position="174"/>
    </location>
</feature>
<evidence type="ECO:0000313" key="3">
    <source>
        <dbReference type="Proteomes" id="UP000076738"/>
    </source>
</evidence>
<name>A0A167PD39_CALVF</name>
<dbReference type="OrthoDB" id="3347266at2759"/>
<dbReference type="EMBL" id="KV417275">
    <property type="protein sequence ID" value="KZO98660.1"/>
    <property type="molecule type" value="Genomic_DNA"/>
</dbReference>
<protein>
    <submittedName>
        <fullName evidence="2">Uncharacterized protein</fullName>
    </submittedName>
</protein>
<evidence type="ECO:0000313" key="2">
    <source>
        <dbReference type="EMBL" id="KZO98660.1"/>
    </source>
</evidence>
<feature type="signal peptide" evidence="1">
    <location>
        <begin position="1"/>
        <end position="24"/>
    </location>
</feature>
<sequence length="174" mass="19487">MRSRSSSLESLVCALYLSTAAVNALPLANFNFWQRDAVPELAARAHIPDPRVMDFDSLVLDAQLPESFQSQDIAPSFVRPSRRRSKGMDGVPARLVDQADELDFGPDFSTFSEDFHEEGDEQPEQFWHVMQALQSASQDTYSAMFDGMPAFRALRKMLPFAKATKAKAAVRRQA</sequence>
<proteinExistence type="predicted"/>
<organism evidence="2 3">
    <name type="scientific">Calocera viscosa (strain TUFC12733)</name>
    <dbReference type="NCBI Taxonomy" id="1330018"/>
    <lineage>
        <taxon>Eukaryota</taxon>
        <taxon>Fungi</taxon>
        <taxon>Dikarya</taxon>
        <taxon>Basidiomycota</taxon>
        <taxon>Agaricomycotina</taxon>
        <taxon>Dacrymycetes</taxon>
        <taxon>Dacrymycetales</taxon>
        <taxon>Dacrymycetaceae</taxon>
        <taxon>Calocera</taxon>
    </lineage>
</organism>
<keyword evidence="1" id="KW-0732">Signal</keyword>
<dbReference type="Proteomes" id="UP000076738">
    <property type="component" value="Unassembled WGS sequence"/>
</dbReference>
<evidence type="ECO:0000256" key="1">
    <source>
        <dbReference type="SAM" id="SignalP"/>
    </source>
</evidence>
<accession>A0A167PD39</accession>
<reference evidence="2 3" key="1">
    <citation type="journal article" date="2016" name="Mol. Biol. Evol.">
        <title>Comparative Genomics of Early-Diverging Mushroom-Forming Fungi Provides Insights into the Origins of Lignocellulose Decay Capabilities.</title>
        <authorList>
            <person name="Nagy L.G."/>
            <person name="Riley R."/>
            <person name="Tritt A."/>
            <person name="Adam C."/>
            <person name="Daum C."/>
            <person name="Floudas D."/>
            <person name="Sun H."/>
            <person name="Yadav J.S."/>
            <person name="Pangilinan J."/>
            <person name="Larsson K.H."/>
            <person name="Matsuura K."/>
            <person name="Barry K."/>
            <person name="Labutti K."/>
            <person name="Kuo R."/>
            <person name="Ohm R.A."/>
            <person name="Bhattacharya S.S."/>
            <person name="Shirouzu T."/>
            <person name="Yoshinaga Y."/>
            <person name="Martin F.M."/>
            <person name="Grigoriev I.V."/>
            <person name="Hibbett D.S."/>
        </authorList>
    </citation>
    <scope>NUCLEOTIDE SEQUENCE [LARGE SCALE GENOMIC DNA]</scope>
    <source>
        <strain evidence="2 3">TUFC12733</strain>
    </source>
</reference>
<keyword evidence="3" id="KW-1185">Reference proteome</keyword>
<gene>
    <name evidence="2" type="ORF">CALVIDRAFT_30429</name>
</gene>